<organism evidence="1 2">
    <name type="scientific">Microseira wollei NIES-4236</name>
    <dbReference type="NCBI Taxonomy" id="2530354"/>
    <lineage>
        <taxon>Bacteria</taxon>
        <taxon>Bacillati</taxon>
        <taxon>Cyanobacteriota</taxon>
        <taxon>Cyanophyceae</taxon>
        <taxon>Oscillatoriophycideae</taxon>
        <taxon>Aerosakkonematales</taxon>
        <taxon>Aerosakkonemataceae</taxon>
        <taxon>Microseira</taxon>
    </lineage>
</organism>
<dbReference type="EMBL" id="BLAY01000013">
    <property type="protein sequence ID" value="GET36456.1"/>
    <property type="molecule type" value="Genomic_DNA"/>
</dbReference>
<sequence length="72" mass="7939">MQVEVSLLPFGIAELFAEVNKSGKITLADRYGLMAALLEDTLTEEDKGAIDRILYSVRKGRLKVVNELSAMP</sequence>
<accession>A0AAV3X5D4</accession>
<protein>
    <submittedName>
        <fullName evidence="1">Uncharacterized protein</fullName>
    </submittedName>
</protein>
<reference evidence="1" key="1">
    <citation type="submission" date="2019-10" db="EMBL/GenBank/DDBJ databases">
        <title>Draft genome sequece of Microseira wollei NIES-4236.</title>
        <authorList>
            <person name="Yamaguchi H."/>
            <person name="Suzuki S."/>
            <person name="Kawachi M."/>
        </authorList>
    </citation>
    <scope>NUCLEOTIDE SEQUENCE</scope>
    <source>
        <strain evidence="1">NIES-4236</strain>
    </source>
</reference>
<dbReference type="AlphaFoldDB" id="A0AAV3X5D4"/>
<gene>
    <name evidence="1" type="ORF">MiSe_12070</name>
</gene>
<name>A0AAV3X5D4_9CYAN</name>
<dbReference type="RefSeq" id="WP_226576050.1">
    <property type="nucleotide sequence ID" value="NZ_BLAY01000013.1"/>
</dbReference>
<proteinExistence type="predicted"/>
<dbReference type="Proteomes" id="UP001050975">
    <property type="component" value="Unassembled WGS sequence"/>
</dbReference>
<keyword evidence="2" id="KW-1185">Reference proteome</keyword>
<comment type="caution">
    <text evidence="1">The sequence shown here is derived from an EMBL/GenBank/DDBJ whole genome shotgun (WGS) entry which is preliminary data.</text>
</comment>
<evidence type="ECO:0000313" key="1">
    <source>
        <dbReference type="EMBL" id="GET36456.1"/>
    </source>
</evidence>
<evidence type="ECO:0000313" key="2">
    <source>
        <dbReference type="Proteomes" id="UP001050975"/>
    </source>
</evidence>